<comment type="caution">
    <text evidence="3">The sequence shown here is derived from an EMBL/GenBank/DDBJ whole genome shotgun (WGS) entry which is preliminary data.</text>
</comment>
<evidence type="ECO:0000313" key="3">
    <source>
        <dbReference type="EMBL" id="EDM73778.1"/>
    </source>
</evidence>
<accession>A6GK17</accession>
<sequence>MSFQAQLDNRSPFAAELLPMPDGEGGERVLIVARASFAFALDGTLELAEEPEPVRMADAFTGAPGLSSTAAEHDLALFKPRCDLLVNAEAHAPYGQPATEVEVEVRVGSLLQKRAVVRGDRRWVDDRPSEAAPFVTLPVTWERAFGGSVGTGEDLVAELRNPVGVGFRGARSADEEVPTLLPNVEAPGEGLSAPHRASSSSTPTPVGFGPVGRGWQPRLPLAGTYDESWKQRRWPLRPRDYDPRWEQAAPEDQQLDDYPAGERVQLSNLSPGGIWIFNLPHVDLPAYLLYDEIGDLRGARRCERVALRVDTVEIDGPARTLGLVARASVAVERGRPPLRDVVLGHPTPGWLRAKRFGKCYLDRGGHGGTDPKRPCFWL</sequence>
<proteinExistence type="predicted"/>
<dbReference type="OrthoDB" id="237820at2"/>
<keyword evidence="4" id="KW-1185">Reference proteome</keyword>
<dbReference type="EMBL" id="ABCS01000176">
    <property type="protein sequence ID" value="EDM73778.1"/>
    <property type="molecule type" value="Genomic_DNA"/>
</dbReference>
<gene>
    <name evidence="3" type="ORF">PPSIR1_13780</name>
</gene>
<dbReference type="InterPro" id="IPR018683">
    <property type="entry name" value="DUF2169"/>
</dbReference>
<evidence type="ECO:0000313" key="4">
    <source>
        <dbReference type="Proteomes" id="UP000005801"/>
    </source>
</evidence>
<name>A6GK17_9BACT</name>
<reference evidence="3 4" key="1">
    <citation type="submission" date="2007-06" db="EMBL/GenBank/DDBJ databases">
        <authorList>
            <person name="Shimkets L."/>
            <person name="Ferriera S."/>
            <person name="Johnson J."/>
            <person name="Kravitz S."/>
            <person name="Beeson K."/>
            <person name="Sutton G."/>
            <person name="Rogers Y.-H."/>
            <person name="Friedman R."/>
            <person name="Frazier M."/>
            <person name="Venter J.C."/>
        </authorList>
    </citation>
    <scope>NUCLEOTIDE SEQUENCE [LARGE SCALE GENOMIC DNA]</scope>
    <source>
        <strain evidence="3 4">SIR-1</strain>
    </source>
</reference>
<organism evidence="3 4">
    <name type="scientific">Plesiocystis pacifica SIR-1</name>
    <dbReference type="NCBI Taxonomy" id="391625"/>
    <lineage>
        <taxon>Bacteria</taxon>
        <taxon>Pseudomonadati</taxon>
        <taxon>Myxococcota</taxon>
        <taxon>Polyangia</taxon>
        <taxon>Nannocystales</taxon>
        <taxon>Nannocystaceae</taxon>
        <taxon>Plesiocystis</taxon>
    </lineage>
</organism>
<evidence type="ECO:0000259" key="2">
    <source>
        <dbReference type="Pfam" id="PF09937"/>
    </source>
</evidence>
<feature type="region of interest" description="Disordered" evidence="1">
    <location>
        <begin position="185"/>
        <end position="215"/>
    </location>
</feature>
<dbReference type="Proteomes" id="UP000005801">
    <property type="component" value="Unassembled WGS sequence"/>
</dbReference>
<dbReference type="RefSeq" id="WP_006977053.1">
    <property type="nucleotide sequence ID" value="NZ_ABCS01000176.1"/>
</dbReference>
<feature type="domain" description="DUF2169" evidence="2">
    <location>
        <begin position="25"/>
        <end position="326"/>
    </location>
</feature>
<dbReference type="AlphaFoldDB" id="A6GK17"/>
<dbReference type="eggNOG" id="COG5351">
    <property type="taxonomic scope" value="Bacteria"/>
</dbReference>
<dbReference type="Pfam" id="PF09937">
    <property type="entry name" value="DUF2169"/>
    <property type="match status" value="1"/>
</dbReference>
<dbReference type="STRING" id="391625.PPSIR1_13780"/>
<evidence type="ECO:0000256" key="1">
    <source>
        <dbReference type="SAM" id="MobiDB-lite"/>
    </source>
</evidence>
<protein>
    <recommendedName>
        <fullName evidence="2">DUF2169 domain-containing protein</fullName>
    </recommendedName>
</protein>